<keyword evidence="1" id="KW-0853">WD repeat</keyword>
<evidence type="ECO:0000313" key="3">
    <source>
        <dbReference type="Proteomes" id="UP001194696"/>
    </source>
</evidence>
<name>A0ABQ7KEY4_9FUNG</name>
<protein>
    <submittedName>
        <fullName evidence="2">WD repeat-containing protein 53</fullName>
    </submittedName>
</protein>
<dbReference type="SMART" id="SM00320">
    <property type="entry name" value="WD40"/>
    <property type="match status" value="6"/>
</dbReference>
<dbReference type="InterPro" id="IPR015943">
    <property type="entry name" value="WD40/YVTN_repeat-like_dom_sf"/>
</dbReference>
<accession>A0ABQ7KEY4</accession>
<feature type="repeat" description="WD" evidence="1">
    <location>
        <begin position="284"/>
        <end position="326"/>
    </location>
</feature>
<sequence length="412" mass="45042">MATEQQQQPASFLLGHVAPVLSLDSRDWMFASGSEDKTCRIWDLRTDKVHKAITGFDSPVTTTTFTPADGHTIYVGSGTKIHTFDLRMESLVLNTATQSTRVYDGAEDEINQIQVNHRATCLAACDDAGDVRVLDLKTHKWMRKFDRTHDNIAMTVQFIPKKDLQALSGGMDKLVVAWDFYKGRATQLIETDAPQAEVAQSKQLFNPPFVHSIAAHPSGTRMAIGLGDGSIQFLHTSTDLPTAPSLEGGMAALSVTTPASKKSKKKTASSGKGTDGWLIGGRLSDAHASPIATIEYAGFNSGWLVTSSSNGSIAIWEDETARYETMQRQNELQDLQKQNLALAKMGQIEGQVVLPYGRPCQPAMEFRVNDVFERINCVTTTSNGGGRKLFVAGTHPRIGDKKMQGRIAVYHI</sequence>
<dbReference type="InterPro" id="IPR036322">
    <property type="entry name" value="WD40_repeat_dom_sf"/>
</dbReference>
<dbReference type="PROSITE" id="PS50082">
    <property type="entry name" value="WD_REPEATS_2"/>
    <property type="match status" value="2"/>
</dbReference>
<dbReference type="Pfam" id="PF00400">
    <property type="entry name" value="WD40"/>
    <property type="match status" value="1"/>
</dbReference>
<dbReference type="Gene3D" id="2.130.10.10">
    <property type="entry name" value="YVTN repeat-like/Quinoprotein amine dehydrogenase"/>
    <property type="match status" value="2"/>
</dbReference>
<proteinExistence type="predicted"/>
<reference evidence="2 3" key="1">
    <citation type="journal article" date="2020" name="Fungal Divers.">
        <title>Resolving the Mortierellaceae phylogeny through synthesis of multi-gene phylogenetics and phylogenomics.</title>
        <authorList>
            <person name="Vandepol N."/>
            <person name="Liber J."/>
            <person name="Desiro A."/>
            <person name="Na H."/>
            <person name="Kennedy M."/>
            <person name="Barry K."/>
            <person name="Grigoriev I.V."/>
            <person name="Miller A.N."/>
            <person name="O'Donnell K."/>
            <person name="Stajich J.E."/>
            <person name="Bonito G."/>
        </authorList>
    </citation>
    <scope>NUCLEOTIDE SEQUENCE [LARGE SCALE GENOMIC DNA]</scope>
    <source>
        <strain evidence="2 3">AD045</strain>
    </source>
</reference>
<gene>
    <name evidence="2" type="primary">WDR53</name>
    <name evidence="2" type="ORF">BGZ96_010237</name>
</gene>
<keyword evidence="3" id="KW-1185">Reference proteome</keyword>
<evidence type="ECO:0000256" key="1">
    <source>
        <dbReference type="PROSITE-ProRule" id="PRU00221"/>
    </source>
</evidence>
<dbReference type="SUPFAM" id="SSF50978">
    <property type="entry name" value="WD40 repeat-like"/>
    <property type="match status" value="1"/>
</dbReference>
<dbReference type="EMBL" id="JAAAIM010000066">
    <property type="protein sequence ID" value="KAG0296073.1"/>
    <property type="molecule type" value="Genomic_DNA"/>
</dbReference>
<dbReference type="PANTHER" id="PTHR45296">
    <property type="entry name" value="TRANSDUCIN/WD40 REPEAT-LIKE SUPERFAMILY PROTEIN"/>
    <property type="match status" value="1"/>
</dbReference>
<dbReference type="Proteomes" id="UP001194696">
    <property type="component" value="Unassembled WGS sequence"/>
</dbReference>
<feature type="repeat" description="WD" evidence="1">
    <location>
        <begin position="13"/>
        <end position="52"/>
    </location>
</feature>
<organism evidence="2 3">
    <name type="scientific">Linnemannia gamsii</name>
    <dbReference type="NCBI Taxonomy" id="64522"/>
    <lineage>
        <taxon>Eukaryota</taxon>
        <taxon>Fungi</taxon>
        <taxon>Fungi incertae sedis</taxon>
        <taxon>Mucoromycota</taxon>
        <taxon>Mortierellomycotina</taxon>
        <taxon>Mortierellomycetes</taxon>
        <taxon>Mortierellales</taxon>
        <taxon>Mortierellaceae</taxon>
        <taxon>Linnemannia</taxon>
    </lineage>
</organism>
<dbReference type="InterPro" id="IPR001680">
    <property type="entry name" value="WD40_rpt"/>
</dbReference>
<dbReference type="PANTHER" id="PTHR45296:SF1">
    <property type="entry name" value="TRANSDUCIN_WD40 REPEAT-LIKE SUPERFAMILY PROTEIN"/>
    <property type="match status" value="1"/>
</dbReference>
<comment type="caution">
    <text evidence="2">The sequence shown here is derived from an EMBL/GenBank/DDBJ whole genome shotgun (WGS) entry which is preliminary data.</text>
</comment>
<evidence type="ECO:0000313" key="2">
    <source>
        <dbReference type="EMBL" id="KAG0296073.1"/>
    </source>
</evidence>